<name>A0ABT2K903_9RHOB</name>
<evidence type="ECO:0000256" key="5">
    <source>
        <dbReference type="ARBA" id="ARBA00022906"/>
    </source>
</evidence>
<keyword evidence="5" id="KW-0406">Ion transport</keyword>
<keyword evidence="3" id="KW-0813">Transport</keyword>
<sequence>MRLLLSSAILAALAAPAYAAPPRIVTDTAITGALVAQVLGDLGEPHILLPSGASVHHYQMRPSDAQALQSAGLLVWFGPELTPWLDRAAGSSGTNAPQLKLLDADDVTLRSYAEDGHHEHGEGHDHEEHDHEGHDHDHEDHDHAHEHGDDHHHDGTDPHAWLNPANAAPWLSAIADELSELDPDNAATYAANAEAATHEYVALDQKMAQQLTPLKDQSFVVFHDAYGYFTEHFGLRPAIAVSLGDATAPSAARLSEVRSQIAESGASCAFPEYGHDPKLIDTVIEGSDVGMGDELDPAGAGLSPGPTLYRDVLQQMTDTLSTCINTE</sequence>
<evidence type="ECO:0000256" key="3">
    <source>
        <dbReference type="ARBA" id="ARBA00022448"/>
    </source>
</evidence>
<feature type="signal peptide" evidence="7">
    <location>
        <begin position="1"/>
        <end position="19"/>
    </location>
</feature>
<evidence type="ECO:0000256" key="1">
    <source>
        <dbReference type="ARBA" id="ARBA00011028"/>
    </source>
</evidence>
<dbReference type="InterPro" id="IPR050492">
    <property type="entry name" value="Bact_metal-bind_prot9"/>
</dbReference>
<protein>
    <recommendedName>
        <fullName evidence="2">High-affinity zinc uptake system protein ZnuA</fullName>
    </recommendedName>
</protein>
<feature type="compositionally biased region" description="Basic and acidic residues" evidence="6">
    <location>
        <begin position="116"/>
        <end position="157"/>
    </location>
</feature>
<evidence type="ECO:0000256" key="7">
    <source>
        <dbReference type="SAM" id="SignalP"/>
    </source>
</evidence>
<evidence type="ECO:0000256" key="6">
    <source>
        <dbReference type="SAM" id="MobiDB-lite"/>
    </source>
</evidence>
<evidence type="ECO:0000313" key="9">
    <source>
        <dbReference type="Proteomes" id="UP001320702"/>
    </source>
</evidence>
<dbReference type="RefSeq" id="WP_260276619.1">
    <property type="nucleotide sequence ID" value="NZ_JANAVZ010000003.1"/>
</dbReference>
<gene>
    <name evidence="8" type="ORF">MU516_07660</name>
</gene>
<dbReference type="PANTHER" id="PTHR42953">
    <property type="entry name" value="HIGH-AFFINITY ZINC UPTAKE SYSTEM PROTEIN ZNUA-RELATED"/>
    <property type="match status" value="1"/>
</dbReference>
<feature type="region of interest" description="Disordered" evidence="6">
    <location>
        <begin position="116"/>
        <end position="163"/>
    </location>
</feature>
<dbReference type="Pfam" id="PF01297">
    <property type="entry name" value="ZnuA"/>
    <property type="match status" value="1"/>
</dbReference>
<evidence type="ECO:0000256" key="2">
    <source>
        <dbReference type="ARBA" id="ARBA00015915"/>
    </source>
</evidence>
<dbReference type="InterPro" id="IPR006127">
    <property type="entry name" value="ZnuA-like"/>
</dbReference>
<evidence type="ECO:0000313" key="8">
    <source>
        <dbReference type="EMBL" id="MCT4332743.1"/>
    </source>
</evidence>
<reference evidence="8 9" key="1">
    <citation type="submission" date="2022-04" db="EMBL/GenBank/DDBJ databases">
        <title>Paracoccus sp. YLB-12 draft genome sequence.</title>
        <authorList>
            <person name="Yu L."/>
        </authorList>
    </citation>
    <scope>NUCLEOTIDE SEQUENCE [LARGE SCALE GENOMIC DNA]</scope>
    <source>
        <strain evidence="8 9">YLB-12</strain>
    </source>
</reference>
<dbReference type="SUPFAM" id="SSF53807">
    <property type="entry name" value="Helical backbone' metal receptor"/>
    <property type="match status" value="1"/>
</dbReference>
<dbReference type="Proteomes" id="UP001320702">
    <property type="component" value="Unassembled WGS sequence"/>
</dbReference>
<comment type="similarity">
    <text evidence="1">Belongs to the bacterial solute-binding protein 9 family.</text>
</comment>
<evidence type="ECO:0000256" key="4">
    <source>
        <dbReference type="ARBA" id="ARBA00022729"/>
    </source>
</evidence>
<dbReference type="EMBL" id="JANAVZ010000003">
    <property type="protein sequence ID" value="MCT4332743.1"/>
    <property type="molecule type" value="Genomic_DNA"/>
</dbReference>
<keyword evidence="4 7" id="KW-0732">Signal</keyword>
<accession>A0ABT2K903</accession>
<proteinExistence type="inferred from homology"/>
<keyword evidence="9" id="KW-1185">Reference proteome</keyword>
<feature type="chain" id="PRO_5046191981" description="High-affinity zinc uptake system protein ZnuA" evidence="7">
    <location>
        <begin position="20"/>
        <end position="327"/>
    </location>
</feature>
<comment type="caution">
    <text evidence="8">The sequence shown here is derived from an EMBL/GenBank/DDBJ whole genome shotgun (WGS) entry which is preliminary data.</text>
</comment>
<dbReference type="PANTHER" id="PTHR42953:SF3">
    <property type="entry name" value="HIGH-AFFINITY ZINC UPTAKE SYSTEM PROTEIN ZNUA"/>
    <property type="match status" value="1"/>
</dbReference>
<organism evidence="8 9">
    <name type="scientific">Paracoccus maritimus</name>
    <dbReference type="NCBI Taxonomy" id="2933292"/>
    <lineage>
        <taxon>Bacteria</taxon>
        <taxon>Pseudomonadati</taxon>
        <taxon>Pseudomonadota</taxon>
        <taxon>Alphaproteobacteria</taxon>
        <taxon>Rhodobacterales</taxon>
        <taxon>Paracoccaceae</taxon>
        <taxon>Paracoccus</taxon>
    </lineage>
</organism>
<keyword evidence="5" id="KW-0864">Zinc transport</keyword>
<keyword evidence="5" id="KW-0862">Zinc</keyword>
<dbReference type="Gene3D" id="3.40.50.1980">
    <property type="entry name" value="Nitrogenase molybdenum iron protein domain"/>
    <property type="match status" value="3"/>
</dbReference>